<gene>
    <name evidence="3" type="ORF">KIH79_01325</name>
</gene>
<reference evidence="3 4" key="1">
    <citation type="submission" date="2021-05" db="EMBL/GenBank/DDBJ databases">
        <title>Phylogenetic classification of ten novel species belonging to the genus Bifidobacterium comprising B. colchicus sp. nov., B. abeli sp. nov., B. bicoloris sp. nov., B. guerezis sp. nov., B. rosaliae sp. nov., B. santillanensis sp. nov., B. argentati sp. nov., B. amazzoni sp. nov., B. pluviali sp. nov., and B. pinnaculum sp. nov.</title>
        <authorList>
            <person name="Lugli G.A."/>
            <person name="Ruiz Garcia L."/>
            <person name="Margolles A."/>
            <person name="Ventura M."/>
        </authorList>
    </citation>
    <scope>NUCLEOTIDE SEQUENCE [LARGE SCALE GENOMIC DNA]</scope>
    <source>
        <strain evidence="3 4">82T10</strain>
    </source>
</reference>
<keyword evidence="1" id="KW-1133">Transmembrane helix</keyword>
<dbReference type="RefSeq" id="WP_219057728.1">
    <property type="nucleotide sequence ID" value="NZ_JAHBBH010000002.1"/>
</dbReference>
<feature type="transmembrane region" description="Helical" evidence="1">
    <location>
        <begin position="654"/>
        <end position="675"/>
    </location>
</feature>
<feature type="transmembrane region" description="Helical" evidence="1">
    <location>
        <begin position="52"/>
        <end position="72"/>
    </location>
</feature>
<proteinExistence type="predicted"/>
<keyword evidence="4" id="KW-1185">Reference proteome</keyword>
<organism evidence="3 4">
    <name type="scientific">Bifidobacterium miconis</name>
    <dbReference type="NCBI Taxonomy" id="2834435"/>
    <lineage>
        <taxon>Bacteria</taxon>
        <taxon>Bacillati</taxon>
        <taxon>Actinomycetota</taxon>
        <taxon>Actinomycetes</taxon>
        <taxon>Bifidobacteriales</taxon>
        <taxon>Bifidobacteriaceae</taxon>
        <taxon>Bifidobacterium</taxon>
    </lineage>
</organism>
<dbReference type="PANTHER" id="PTHR42736:SF1">
    <property type="entry name" value="PROTEIN-GLUTAMINE GAMMA-GLUTAMYLTRANSFERASE"/>
    <property type="match status" value="1"/>
</dbReference>
<dbReference type="InterPro" id="IPR052901">
    <property type="entry name" value="Bact_TGase-like"/>
</dbReference>
<feature type="transmembrane region" description="Helical" evidence="1">
    <location>
        <begin position="112"/>
        <end position="133"/>
    </location>
</feature>
<evidence type="ECO:0000313" key="4">
    <source>
        <dbReference type="Proteomes" id="UP000700815"/>
    </source>
</evidence>
<evidence type="ECO:0000313" key="3">
    <source>
        <dbReference type="EMBL" id="MBW3091614.1"/>
    </source>
</evidence>
<evidence type="ECO:0000259" key="2">
    <source>
        <dbReference type="Pfam" id="PF01841"/>
    </source>
</evidence>
<protein>
    <submittedName>
        <fullName evidence="3">Transglutaminase domain-containing protein</fullName>
    </submittedName>
</protein>
<sequence length="817" mass="86975">MTGIVMLLAASNLIDVYGSLTLWAFAALPATAIGLLAAGLETATVRGVWFRIALIVSAQCASGPLLSLMPGASARQSYLPMHMAWAEAPLSGWVDAIAAFTLIIAVDPPLGAAYGCLSAAWTICLWGSFLTAMCMRSGVRGSRKALVAGLVTISALFALCALLGTSVGVHRTGSGLASAMLLSAWGSLRWKLWEPRRTAAAIAMLVAAGLLAAGGCMLASSSRLVLRDRYEPPPEAYGRTSPLSGMRDFLKYHHDDVLLSVTDLPSGVPVRLAVMDAFDGNVWGLSDSSEYGASSRYRLVSADIGRSDAIGQDAGTGNAAGEAAAPEHSDGATGRVRFSATFTVGSGLDDHWLPLAGTASAISVRHASSAADPAEQTGQPPTNVYYNSDTRSAWSSHALPEGMSYTETGVTDPDIPAERLARAIAADAEEAIAADIPDTLATWAVSVADGLDADGAVAVALTEALRDEGWFSNGLAGDYPSAAGHGHYRLSTMFAGEMMVGNGEQYASAMALAARALGMRSRVVLGLAPKDETGGISDGRAVRQEDGSTITQFTGADVTAWVEIRFEDLGWVALHPTPPETRIPDDSAHSVPPDPLTLVRQPPPPLTDLLRDELQHRGTADLSGQDADEPSEQVWPSAAMVRVLRLTALYGSPVWLALAWCYAVMAFKMMALRLLRCRGSPNRRIVAGWASLLDLARHGGVGLQDSTRTEQARLAACRFGIDEASLRSLCDEADYAEYSGDAVSDERAESYWLAVLAARRAMLMSLPWPQRMRARLSLARRRSASSSRRPRRSFAKMARTEWLRLWRARNGEPMTSQ</sequence>
<keyword evidence="1" id="KW-0472">Membrane</keyword>
<feature type="domain" description="Transglutaminase-like" evidence="2">
    <location>
        <begin position="443"/>
        <end position="576"/>
    </location>
</feature>
<name>A0ABS6WC38_9BIFI</name>
<feature type="transmembrane region" description="Helical" evidence="1">
    <location>
        <begin position="84"/>
        <end position="106"/>
    </location>
</feature>
<dbReference type="Pfam" id="PF01841">
    <property type="entry name" value="Transglut_core"/>
    <property type="match status" value="1"/>
</dbReference>
<evidence type="ECO:0000256" key="1">
    <source>
        <dbReference type="SAM" id="Phobius"/>
    </source>
</evidence>
<comment type="caution">
    <text evidence="3">The sequence shown here is derived from an EMBL/GenBank/DDBJ whole genome shotgun (WGS) entry which is preliminary data.</text>
</comment>
<keyword evidence="1" id="KW-0812">Transmembrane</keyword>
<feature type="transmembrane region" description="Helical" evidence="1">
    <location>
        <begin position="20"/>
        <end position="40"/>
    </location>
</feature>
<accession>A0ABS6WC38</accession>
<dbReference type="InterPro" id="IPR002931">
    <property type="entry name" value="Transglutaminase-like"/>
</dbReference>
<dbReference type="EMBL" id="JAHBBH010000002">
    <property type="protein sequence ID" value="MBW3091614.1"/>
    <property type="molecule type" value="Genomic_DNA"/>
</dbReference>
<dbReference type="PANTHER" id="PTHR42736">
    <property type="entry name" value="PROTEIN-GLUTAMINE GAMMA-GLUTAMYLTRANSFERASE"/>
    <property type="match status" value="1"/>
</dbReference>
<feature type="transmembrane region" description="Helical" evidence="1">
    <location>
        <begin position="200"/>
        <end position="220"/>
    </location>
</feature>
<feature type="transmembrane region" description="Helical" evidence="1">
    <location>
        <begin position="145"/>
        <end position="164"/>
    </location>
</feature>
<dbReference type="Proteomes" id="UP000700815">
    <property type="component" value="Unassembled WGS sequence"/>
</dbReference>